<keyword evidence="5" id="KW-0574">Periplasm</keyword>
<dbReference type="GO" id="GO:0016491">
    <property type="term" value="F:oxidoreductase activity"/>
    <property type="evidence" value="ECO:0007669"/>
    <property type="project" value="UniProtKB-KW"/>
</dbReference>
<dbReference type="InterPro" id="IPR041954">
    <property type="entry name" value="CT_DMSOR/BSOR/TMAOR"/>
</dbReference>
<evidence type="ECO:0000256" key="6">
    <source>
        <dbReference type="ARBA" id="ARBA00023002"/>
    </source>
</evidence>
<dbReference type="Proteomes" id="UP000034832">
    <property type="component" value="Unassembled WGS sequence"/>
</dbReference>
<feature type="domain" description="Molybdopterin dinucleotide-binding" evidence="8">
    <location>
        <begin position="635"/>
        <end position="749"/>
    </location>
</feature>
<dbReference type="InterPro" id="IPR006657">
    <property type="entry name" value="MoPterin_dinucl-bd_dom"/>
</dbReference>
<dbReference type="SUPFAM" id="SSF53706">
    <property type="entry name" value="Formate dehydrogenase/DMSO reductase, domains 1-3"/>
    <property type="match status" value="1"/>
</dbReference>
<keyword evidence="11" id="KW-1185">Reference proteome</keyword>
<dbReference type="GO" id="GO:0009061">
    <property type="term" value="P:anaerobic respiration"/>
    <property type="evidence" value="ECO:0007669"/>
    <property type="project" value="TreeGrafter"/>
</dbReference>
<protein>
    <submittedName>
        <fullName evidence="10">Asp-tRNA(Asn)/Glu-tRNA(Gln) amidotransferase GatCAB subunit C</fullName>
    </submittedName>
</protein>
<dbReference type="PANTHER" id="PTHR43742:SF10">
    <property type="entry name" value="TRIMETHYLAMINE-N-OXIDE REDUCTASE 2"/>
    <property type="match status" value="1"/>
</dbReference>
<dbReference type="Pfam" id="PF01568">
    <property type="entry name" value="Molydop_binding"/>
    <property type="match status" value="1"/>
</dbReference>
<dbReference type="STRING" id="211460.YH63_17060"/>
<name>A0A4V6BDP8_9BRAD</name>
<keyword evidence="3" id="KW-0500">Molybdenum</keyword>
<dbReference type="Gene3D" id="3.40.50.740">
    <property type="match status" value="1"/>
</dbReference>
<keyword evidence="4" id="KW-0479">Metal-binding</keyword>
<dbReference type="Pfam" id="PF18364">
    <property type="entry name" value="Molybdopterin_N"/>
    <property type="match status" value="1"/>
</dbReference>
<dbReference type="InterPro" id="IPR006655">
    <property type="entry name" value="Mopterin_OxRdtase_prok_CS"/>
</dbReference>
<proteinExistence type="inferred from homology"/>
<dbReference type="Gene3D" id="3.40.228.10">
    <property type="entry name" value="Dimethylsulfoxide Reductase, domain 2"/>
    <property type="match status" value="1"/>
</dbReference>
<dbReference type="PANTHER" id="PTHR43742">
    <property type="entry name" value="TRIMETHYLAMINE-N-OXIDE REDUCTASE"/>
    <property type="match status" value="1"/>
</dbReference>
<gene>
    <name evidence="10" type="ORF">YH63_001820</name>
</gene>
<reference evidence="10" key="1">
    <citation type="submission" date="2019-04" db="EMBL/GenBank/DDBJ databases">
        <title>Whole genome sequencing of cave bacteria.</title>
        <authorList>
            <person name="Gan H.M."/>
            <person name="Barton H."/>
            <person name="Savka M.A."/>
        </authorList>
    </citation>
    <scope>NUCLEOTIDE SEQUENCE [LARGE SCALE GENOMIC DNA]</scope>
    <source>
        <strain evidence="10">LC387</strain>
    </source>
</reference>
<feature type="domain" description="Molybdopterin oxidoreductase N-terminal" evidence="9">
    <location>
        <begin position="23"/>
        <end position="62"/>
    </location>
</feature>
<dbReference type="RefSeq" id="WP_046829088.1">
    <property type="nucleotide sequence ID" value="NZ_LBIA02000001.1"/>
</dbReference>
<dbReference type="InterPro" id="IPR006656">
    <property type="entry name" value="Mopterin_OxRdtase"/>
</dbReference>
<evidence type="ECO:0000256" key="4">
    <source>
        <dbReference type="ARBA" id="ARBA00022723"/>
    </source>
</evidence>
<dbReference type="Pfam" id="PF00384">
    <property type="entry name" value="Molybdopterin"/>
    <property type="match status" value="1"/>
</dbReference>
<dbReference type="GO" id="GO:0009055">
    <property type="term" value="F:electron transfer activity"/>
    <property type="evidence" value="ECO:0007669"/>
    <property type="project" value="TreeGrafter"/>
</dbReference>
<accession>A0A4V6BDP8</accession>
<dbReference type="InterPro" id="IPR009010">
    <property type="entry name" value="Asp_de-COase-like_dom_sf"/>
</dbReference>
<comment type="cofactor">
    <cofactor evidence="1">
        <name>Mo-bis(molybdopterin guanine dinucleotide)</name>
        <dbReference type="ChEBI" id="CHEBI:60539"/>
    </cofactor>
</comment>
<dbReference type="EMBL" id="LBIA02000001">
    <property type="protein sequence ID" value="TKT70253.1"/>
    <property type="molecule type" value="Genomic_DNA"/>
</dbReference>
<dbReference type="CDD" id="cd02793">
    <property type="entry name" value="MopB_CT_DMSOR-BSOR-TMAOR"/>
    <property type="match status" value="1"/>
</dbReference>
<keyword evidence="6" id="KW-0560">Oxidoreductase</keyword>
<comment type="similarity">
    <text evidence="2">Belongs to the prokaryotic molybdopterin-containing oxidoreductase family.</text>
</comment>
<evidence type="ECO:0000313" key="11">
    <source>
        <dbReference type="Proteomes" id="UP000034832"/>
    </source>
</evidence>
<evidence type="ECO:0000259" key="7">
    <source>
        <dbReference type="Pfam" id="PF00384"/>
    </source>
</evidence>
<dbReference type="GO" id="GO:0043546">
    <property type="term" value="F:molybdopterin cofactor binding"/>
    <property type="evidence" value="ECO:0007669"/>
    <property type="project" value="InterPro"/>
</dbReference>
<dbReference type="SUPFAM" id="SSF50692">
    <property type="entry name" value="ADC-like"/>
    <property type="match status" value="1"/>
</dbReference>
<dbReference type="CDD" id="cd02769">
    <property type="entry name" value="MopB_DMSOR-BSOR-TMAOR"/>
    <property type="match status" value="1"/>
</dbReference>
<dbReference type="GO" id="GO:0016740">
    <property type="term" value="F:transferase activity"/>
    <property type="evidence" value="ECO:0007669"/>
    <property type="project" value="UniProtKB-KW"/>
</dbReference>
<sequence length="788" mass="86000">MTEVAAKPASDSAPATNTRFLPHTSHWGFFSARWQDGELEVRPHSDDPDPNRIIENFPGALRHRARIAQPMVRRGWLERGPGPDVRRGRDEFVPLSWNAALDLLGAELTRVRDRHGAGSVFGGSYGWSSAGRFHHAQSQVHRFLNIAMGGYVRSVNTYSSGASSVLVPHILGDYEELVKRNVTWEQIAEHSEIVVAFGGMALKNSMVAGGSISKHIERGAMARAHARGCQFVHVSPLRADLPEEAGAQWISSIPGTDTALMLALVHTLVSEGLHDRNFLDRYTVGWSIFERYVLGETDGQPKNAAWAAAITGVTADTITALARRLHGRRALIVVSHSLQRAEHGEQPVWMGAVLAAALGQIGLPGGGYGYALGAIAYYGRRNNAVPMPTLSQGRNPIPEFIPVARIADMLLNPGGSYRYNGKTKTYPDIRMVYWAGGNPFHHHQDINRLRRAFAQVDTVVVHELGWTATARHADFVLPATMTLEREDIGGSSNDPLLVPMHPVATPYGEARDDYAIFADLAERLGAREAFTEGRTVRQWLEHLYERTRKALAEMDLPAPSFDAFWAGDGLILPQQPDDGGQLRHFRDNPEGQPLPTPSGKIEIFSETIASFQEPDCPGHPTWLTPVTAPGPSTPLILVANQPTTRLHSQLDFGGHSTGAKHRGREVARMHPDDAVARGIADGDIIRLFNARGACLAGVRITDNIRRGVIQLPTGAWYDPVDPEEEAPLCVHGNPNVLTRDVGTSALAQGCTGQLTTVEVERFDGNLPPIQAYDPPVVSKAGESEHSAK</sequence>
<organism evidence="10 11">
    <name type="scientific">Afipia massiliensis</name>
    <dbReference type="NCBI Taxonomy" id="211460"/>
    <lineage>
        <taxon>Bacteria</taxon>
        <taxon>Pseudomonadati</taxon>
        <taxon>Pseudomonadota</taxon>
        <taxon>Alphaproteobacteria</taxon>
        <taxon>Hyphomicrobiales</taxon>
        <taxon>Nitrobacteraceae</taxon>
        <taxon>Afipia</taxon>
    </lineage>
</organism>
<evidence type="ECO:0000259" key="8">
    <source>
        <dbReference type="Pfam" id="PF01568"/>
    </source>
</evidence>
<dbReference type="GO" id="GO:0030288">
    <property type="term" value="C:outer membrane-bounded periplasmic space"/>
    <property type="evidence" value="ECO:0007669"/>
    <property type="project" value="TreeGrafter"/>
</dbReference>
<evidence type="ECO:0000259" key="9">
    <source>
        <dbReference type="Pfam" id="PF18364"/>
    </source>
</evidence>
<dbReference type="OrthoDB" id="9759518at2"/>
<dbReference type="InterPro" id="IPR050612">
    <property type="entry name" value="Prok_Mopterin_Oxidored"/>
</dbReference>
<evidence type="ECO:0000256" key="3">
    <source>
        <dbReference type="ARBA" id="ARBA00022505"/>
    </source>
</evidence>
<evidence type="ECO:0000256" key="5">
    <source>
        <dbReference type="ARBA" id="ARBA00022764"/>
    </source>
</evidence>
<evidence type="ECO:0000256" key="2">
    <source>
        <dbReference type="ARBA" id="ARBA00010312"/>
    </source>
</evidence>
<dbReference type="AlphaFoldDB" id="A0A4V6BDP8"/>
<dbReference type="InterPro" id="IPR041460">
    <property type="entry name" value="Molybdopterin_N"/>
</dbReference>
<dbReference type="Gene3D" id="2.40.40.20">
    <property type="match status" value="1"/>
</dbReference>
<dbReference type="Gene3D" id="3.90.55.10">
    <property type="entry name" value="Dimethylsulfoxide Reductase, domain 3"/>
    <property type="match status" value="1"/>
</dbReference>
<feature type="domain" description="Molybdopterin oxidoreductase" evidence="7">
    <location>
        <begin position="66"/>
        <end position="523"/>
    </location>
</feature>
<evidence type="ECO:0000313" key="10">
    <source>
        <dbReference type="EMBL" id="TKT70253.1"/>
    </source>
</evidence>
<dbReference type="PROSITE" id="PS00932">
    <property type="entry name" value="MOLYBDOPTERIN_PROK_3"/>
    <property type="match status" value="1"/>
</dbReference>
<evidence type="ECO:0000256" key="1">
    <source>
        <dbReference type="ARBA" id="ARBA00001942"/>
    </source>
</evidence>
<dbReference type="GO" id="GO:0030151">
    <property type="term" value="F:molybdenum ion binding"/>
    <property type="evidence" value="ECO:0007669"/>
    <property type="project" value="TreeGrafter"/>
</dbReference>
<comment type="caution">
    <text evidence="10">The sequence shown here is derived from an EMBL/GenBank/DDBJ whole genome shotgun (WGS) entry which is preliminary data.</text>
</comment>